<accession>A0A1E5UCF4</accession>
<dbReference type="RefSeq" id="WP_069800419.1">
    <property type="nucleotide sequence ID" value="NZ_CP034157.1"/>
</dbReference>
<dbReference type="STRING" id="237258.SAMN04489756_105126"/>
<name>A0A1E5UCF4_9FLAO</name>
<keyword evidence="2" id="KW-1185">Reference proteome</keyword>
<dbReference type="Proteomes" id="UP000095601">
    <property type="component" value="Unassembled WGS sequence"/>
</dbReference>
<sequence>MKSAISLILSYIIFLASFQNSLFYVDYQINTEFYETYCINKQKPELDCNGKCQVKKATEQSQNPASQIKYAFELNILPSKPIEIEIKNPFSLELKTKKFSYNPIFTLDGYTHILPDPPKNLA</sequence>
<protein>
    <submittedName>
        <fullName evidence="1">Uncharacterized protein</fullName>
    </submittedName>
</protein>
<organism evidence="1 2">
    <name type="scientific">Cloacibacterium normanense</name>
    <dbReference type="NCBI Taxonomy" id="237258"/>
    <lineage>
        <taxon>Bacteria</taxon>
        <taxon>Pseudomonadati</taxon>
        <taxon>Bacteroidota</taxon>
        <taxon>Flavobacteriia</taxon>
        <taxon>Flavobacteriales</taxon>
        <taxon>Weeksellaceae</taxon>
    </lineage>
</organism>
<gene>
    <name evidence="1" type="ORF">BHF72_0699</name>
</gene>
<dbReference type="KEGG" id="cnr:EB819_10465"/>
<dbReference type="EMBL" id="MKGI01000078">
    <property type="protein sequence ID" value="OEL10335.1"/>
    <property type="molecule type" value="Genomic_DNA"/>
</dbReference>
<reference evidence="1 2" key="1">
    <citation type="submission" date="2016-09" db="EMBL/GenBank/DDBJ databases">
        <authorList>
            <person name="Capua I."/>
            <person name="De Benedictis P."/>
            <person name="Joannis T."/>
            <person name="Lombin L.H."/>
            <person name="Cattoli G."/>
        </authorList>
    </citation>
    <scope>NUCLEOTIDE SEQUENCE [LARGE SCALE GENOMIC DNA]</scope>
    <source>
        <strain evidence="1 2">NRS-1</strain>
    </source>
</reference>
<evidence type="ECO:0000313" key="1">
    <source>
        <dbReference type="EMBL" id="OEL10335.1"/>
    </source>
</evidence>
<evidence type="ECO:0000313" key="2">
    <source>
        <dbReference type="Proteomes" id="UP000095601"/>
    </source>
</evidence>
<dbReference type="OrthoDB" id="980645at2"/>
<comment type="caution">
    <text evidence="1">The sequence shown here is derived from an EMBL/GenBank/DDBJ whole genome shotgun (WGS) entry which is preliminary data.</text>
</comment>
<proteinExistence type="predicted"/>
<dbReference type="AlphaFoldDB" id="A0A1E5UCF4"/>